<keyword evidence="1" id="KW-0732">Signal</keyword>
<evidence type="ECO:0000256" key="1">
    <source>
        <dbReference type="SAM" id="SignalP"/>
    </source>
</evidence>
<gene>
    <name evidence="2" type="ORF">FA046_01380</name>
</gene>
<protein>
    <submittedName>
        <fullName evidence="2">Nuclear transport factor 2 family protein</fullName>
    </submittedName>
</protein>
<keyword evidence="3" id="KW-1185">Reference proteome</keyword>
<feature type="chain" id="PRO_5020998273" evidence="1">
    <location>
        <begin position="20"/>
        <end position="153"/>
    </location>
</feature>
<comment type="caution">
    <text evidence="2">The sequence shown here is derived from an EMBL/GenBank/DDBJ whole genome shotgun (WGS) entry which is preliminary data.</text>
</comment>
<dbReference type="InterPro" id="IPR032710">
    <property type="entry name" value="NTF2-like_dom_sf"/>
</dbReference>
<dbReference type="SUPFAM" id="SSF54427">
    <property type="entry name" value="NTF2-like"/>
    <property type="match status" value="1"/>
</dbReference>
<name>A0A4V5NXQ5_9SPHI</name>
<organism evidence="2 3">
    <name type="scientific">Pedobacter cryophilus</name>
    <dbReference type="NCBI Taxonomy" id="2571271"/>
    <lineage>
        <taxon>Bacteria</taxon>
        <taxon>Pseudomonadati</taxon>
        <taxon>Bacteroidota</taxon>
        <taxon>Sphingobacteriia</taxon>
        <taxon>Sphingobacteriales</taxon>
        <taxon>Sphingobacteriaceae</taxon>
        <taxon>Pedobacter</taxon>
    </lineage>
</organism>
<dbReference type="RefSeq" id="WP_136824571.1">
    <property type="nucleotide sequence ID" value="NZ_SWBP01000001.1"/>
</dbReference>
<accession>A0A4V5NXQ5</accession>
<dbReference type="AlphaFoldDB" id="A0A4V5NXQ5"/>
<dbReference type="OrthoDB" id="117186at2"/>
<feature type="signal peptide" evidence="1">
    <location>
        <begin position="1"/>
        <end position="19"/>
    </location>
</feature>
<dbReference type="Proteomes" id="UP000308181">
    <property type="component" value="Unassembled WGS sequence"/>
</dbReference>
<proteinExistence type="predicted"/>
<evidence type="ECO:0000313" key="2">
    <source>
        <dbReference type="EMBL" id="TKC00361.1"/>
    </source>
</evidence>
<dbReference type="Gene3D" id="3.10.450.50">
    <property type="match status" value="1"/>
</dbReference>
<evidence type="ECO:0000313" key="3">
    <source>
        <dbReference type="Proteomes" id="UP000308181"/>
    </source>
</evidence>
<sequence>MMKTILIGLIVFFSFFAMAQTPEELKVKQSIEALFSSMASKDSVKIKSVMHQSARLQSASFDKNGKSVLKDDHVSDFLKQIASIPLSVNIEERILSFEIKIDGNLATAWTPYQFYVNNKLSHCGVNIFQLFKEENNNWKIIQIADTRRKENCE</sequence>
<reference evidence="2 3" key="1">
    <citation type="submission" date="2019-04" db="EMBL/GenBank/DDBJ databases">
        <title>Pedobacter sp. AR-3-17 sp. nov., isolated from Arctic soil.</title>
        <authorList>
            <person name="Dahal R.H."/>
            <person name="Kim D.-U."/>
        </authorList>
    </citation>
    <scope>NUCLEOTIDE SEQUENCE [LARGE SCALE GENOMIC DNA]</scope>
    <source>
        <strain evidence="2 3">AR-3-17</strain>
    </source>
</reference>
<dbReference type="EMBL" id="SWBP01000001">
    <property type="protein sequence ID" value="TKC00361.1"/>
    <property type="molecule type" value="Genomic_DNA"/>
</dbReference>